<comment type="caution">
    <text evidence="1">The sequence shown here is derived from an EMBL/GenBank/DDBJ whole genome shotgun (WGS) entry which is preliminary data.</text>
</comment>
<gene>
    <name evidence="1" type="ORF">OL497_23360</name>
</gene>
<protein>
    <recommendedName>
        <fullName evidence="3">DUF4476 domain-containing protein</fullName>
    </recommendedName>
</protein>
<keyword evidence="2" id="KW-1185">Reference proteome</keyword>
<accession>A0ABT3ISC7</accession>
<evidence type="ECO:0000313" key="2">
    <source>
        <dbReference type="Proteomes" id="UP001207742"/>
    </source>
</evidence>
<dbReference type="RefSeq" id="WP_264733669.1">
    <property type="nucleotide sequence ID" value="NZ_JAPDNR010000001.1"/>
</dbReference>
<dbReference type="EMBL" id="JAPDNS010000002">
    <property type="protein sequence ID" value="MCW3486854.1"/>
    <property type="molecule type" value="Genomic_DNA"/>
</dbReference>
<organism evidence="1 2">
    <name type="scientific">Chitinophaga nivalis</name>
    <dbReference type="NCBI Taxonomy" id="2991709"/>
    <lineage>
        <taxon>Bacteria</taxon>
        <taxon>Pseudomonadati</taxon>
        <taxon>Bacteroidota</taxon>
        <taxon>Chitinophagia</taxon>
        <taxon>Chitinophagales</taxon>
        <taxon>Chitinophagaceae</taxon>
        <taxon>Chitinophaga</taxon>
    </lineage>
</organism>
<evidence type="ECO:0000313" key="1">
    <source>
        <dbReference type="EMBL" id="MCW3486854.1"/>
    </source>
</evidence>
<reference evidence="1 2" key="1">
    <citation type="submission" date="2022-10" db="EMBL/GenBank/DDBJ databases">
        <title>Chitinophaga nivalis PC15 sp. nov., isolated from Pyeongchang county, South Korea.</title>
        <authorList>
            <person name="Trinh H.N."/>
        </authorList>
    </citation>
    <scope>NUCLEOTIDE SEQUENCE [LARGE SCALE GENOMIC DNA]</scope>
    <source>
        <strain evidence="1 2">PC14</strain>
    </source>
</reference>
<sequence>MYPDYQSLVLRDYEKKKAANTLSSHLLQPTPAKLKAACIAVCAERYKTKDEKVLMEFFGKKDSLDAYVQAIRRHDTDKFKPLVNYLRGQAGDTAKTNIELLAWLINFEPRPYEFGKRYNMEEDAPEERAAEISTVISQDEQERIINMAGTRDTISPVSGQVRIDGPEVAREPDTNINTVSDNTPTDTTPKYVATGTPEVETQAGEKEIKAGKPEVMTLVTLPDGDKTGASHRKIRPTIILTLLLTSIGIGTYWLLNRPSIYPGSDHGNCMFWTGDHYQRVSCNQKFKDTLVVALDSVMLHDFKRITEPDTITLNAIGHVWYIKIDGKIEFYTADGNHPIQNQRPLKPVTEYILSKYVHNN</sequence>
<name>A0ABT3ISC7_9BACT</name>
<evidence type="ECO:0008006" key="3">
    <source>
        <dbReference type="Google" id="ProtNLM"/>
    </source>
</evidence>
<proteinExistence type="predicted"/>
<dbReference type="Proteomes" id="UP001207742">
    <property type="component" value="Unassembled WGS sequence"/>
</dbReference>